<reference evidence="2 3" key="1">
    <citation type="journal article" date="2007" name="Proc. Natl. Acad. Sci. U.S.A.">
        <title>Independent sorting-out of thousands of duplicated gene pairs in two yeast species descended from a whole-genome duplication.</title>
        <authorList>
            <person name="Scannell D.R."/>
            <person name="Frank A.C."/>
            <person name="Conant G.C."/>
            <person name="Byrne K.P."/>
            <person name="Woolfit M."/>
            <person name="Wolfe K.H."/>
        </authorList>
    </citation>
    <scope>NUCLEOTIDE SEQUENCE [LARGE SCALE GENOMIC DNA]</scope>
    <source>
        <strain evidence="3">ATCC 22028 / DSM 70294 / BCRC 21397 / CBS 2163 / NBRC 10782 / NRRL Y-8283 / UCD 57-17</strain>
    </source>
</reference>
<evidence type="ECO:0000313" key="3">
    <source>
        <dbReference type="Proteomes" id="UP000000267"/>
    </source>
</evidence>
<dbReference type="EMBL" id="DS480418">
    <property type="protein sequence ID" value="EDO16716.1"/>
    <property type="molecule type" value="Genomic_DNA"/>
</dbReference>
<dbReference type="InterPro" id="IPR018555">
    <property type="entry name" value="C630.06c-like"/>
</dbReference>
<dbReference type="Proteomes" id="UP000000267">
    <property type="component" value="Unassembled WGS sequence"/>
</dbReference>
<dbReference type="FunCoup" id="A7TLX9">
    <property type="interactions" value="27"/>
</dbReference>
<evidence type="ECO:0000256" key="1">
    <source>
        <dbReference type="SAM" id="MobiDB-lite"/>
    </source>
</evidence>
<dbReference type="AlphaFoldDB" id="A7TLX9"/>
<accession>A7TLX9</accession>
<dbReference type="Pfam" id="PF09428">
    <property type="entry name" value="DUF2011"/>
    <property type="match status" value="1"/>
</dbReference>
<dbReference type="OMA" id="PWKCIDL"/>
<protein>
    <submittedName>
        <fullName evidence="2">Uncharacterized protein</fullName>
    </submittedName>
</protein>
<dbReference type="eggNOG" id="ENOG502S1HU">
    <property type="taxonomic scope" value="Eukaryota"/>
</dbReference>
<dbReference type="GeneID" id="5544883"/>
<dbReference type="HOGENOM" id="CLU_077719_1_0_1"/>
<dbReference type="PhylomeDB" id="A7TLX9"/>
<dbReference type="InParanoid" id="A7TLX9"/>
<feature type="region of interest" description="Disordered" evidence="1">
    <location>
        <begin position="213"/>
        <end position="252"/>
    </location>
</feature>
<keyword evidence="3" id="KW-1185">Reference proteome</keyword>
<sequence>MSELKVVSRKDVFQDDDAGEMSIDNETVEETAYQLPASELFEMVEVEPSTTDLKEEEEENDEFEFPLFSFGTTQDTTTEDKSETTDGVEVENGEEERGRSKNKLMKISLREPSPEIINQERPKEYYFHIYDEEEQEKYKSSAIDYDSIFVDKDFIVQKPGNKNRVIDITKKNDQVEKELLREKMLKKRRPSKKQRVAKKLALERIKAREELAKQLKKEAKKKLGRRGGKKNKKKEKMNPLANAGATPRFRTE</sequence>
<proteinExistence type="predicted"/>
<dbReference type="KEGG" id="vpo:Kpol_1003p21"/>
<evidence type="ECO:0000313" key="2">
    <source>
        <dbReference type="EMBL" id="EDO16716.1"/>
    </source>
</evidence>
<dbReference type="RefSeq" id="XP_001644574.1">
    <property type="nucleotide sequence ID" value="XM_001644524.1"/>
</dbReference>
<organism evidence="3">
    <name type="scientific">Vanderwaltozyma polyspora (strain ATCC 22028 / DSM 70294 / BCRC 21397 / CBS 2163 / NBRC 10782 / NRRL Y-8283 / UCD 57-17)</name>
    <name type="common">Kluyveromyces polysporus</name>
    <dbReference type="NCBI Taxonomy" id="436907"/>
    <lineage>
        <taxon>Eukaryota</taxon>
        <taxon>Fungi</taxon>
        <taxon>Dikarya</taxon>
        <taxon>Ascomycota</taxon>
        <taxon>Saccharomycotina</taxon>
        <taxon>Saccharomycetes</taxon>
        <taxon>Saccharomycetales</taxon>
        <taxon>Saccharomycetaceae</taxon>
        <taxon>Vanderwaltozyma</taxon>
    </lineage>
</organism>
<name>A7TLX9_VANPO</name>
<dbReference type="OrthoDB" id="3994490at2759"/>
<gene>
    <name evidence="2" type="ORF">Kpol_1003p21</name>
</gene>
<feature type="region of interest" description="Disordered" evidence="1">
    <location>
        <begin position="68"/>
        <end position="102"/>
    </location>
</feature>
<feature type="compositionally biased region" description="Basic residues" evidence="1">
    <location>
        <begin position="218"/>
        <end position="235"/>
    </location>
</feature>
<dbReference type="STRING" id="436907.A7TLX9"/>